<dbReference type="EMBL" id="CP061035">
    <property type="protein sequence ID" value="QQV76006.1"/>
    <property type="molecule type" value="Genomic_DNA"/>
</dbReference>
<dbReference type="KEGG" id="sari:H5J25_10505"/>
<protein>
    <submittedName>
        <fullName evidence="1">N-formylglutamate amidohydrolase</fullName>
    </submittedName>
</protein>
<dbReference type="PIRSF" id="PIRSF029730">
    <property type="entry name" value="UCP029730"/>
    <property type="match status" value="1"/>
</dbReference>
<dbReference type="Pfam" id="PF05013">
    <property type="entry name" value="FGase"/>
    <property type="match status" value="1"/>
</dbReference>
<dbReference type="Proteomes" id="UP000595894">
    <property type="component" value="Chromosome"/>
</dbReference>
<dbReference type="AlphaFoldDB" id="A0A974NSD1"/>
<name>A0A974NSD1_9SPHN</name>
<evidence type="ECO:0000313" key="2">
    <source>
        <dbReference type="Proteomes" id="UP000595894"/>
    </source>
</evidence>
<organism evidence="1 2">
    <name type="scientific">Sphingomonas aliaeris</name>
    <dbReference type="NCBI Taxonomy" id="2759526"/>
    <lineage>
        <taxon>Bacteria</taxon>
        <taxon>Pseudomonadati</taxon>
        <taxon>Pseudomonadota</taxon>
        <taxon>Alphaproteobacteria</taxon>
        <taxon>Sphingomonadales</taxon>
        <taxon>Sphingomonadaceae</taxon>
        <taxon>Sphingomonas</taxon>
    </lineage>
</organism>
<reference evidence="2" key="1">
    <citation type="submission" date="2020-09" db="EMBL/GenBank/DDBJ databases">
        <title>Sphingomonas sp., a new species isolated from pork steak.</title>
        <authorList>
            <person name="Heidler von Heilborn D."/>
        </authorList>
    </citation>
    <scope>NUCLEOTIDE SEQUENCE [LARGE SCALE GENOMIC DNA]</scope>
</reference>
<sequence length="258" mass="27539">MASNELLRAGDPAPVRIINPGGASPFLLLGDHAGNLVPAALGDLGLPPEELARHIGWDIGIGDLGPMLAEALDAVFVRQTYSRLVIDCNRDPARADAMPEVSDLTVIPGNRGLTDDDRVARVAAIQTPYQTAIGAEIARRDAAGQGTILVSLHSFTPAMQRVPRPWEVGVLHDGGDTTFAHALLHAFRADPALTVGDNEPYSMDAIDYTIPLHAYPARRPYAEIEVRQDLIGTMEGCSDWSASLAVALRAAEASIARR</sequence>
<accession>A0A974NSD1</accession>
<dbReference type="SUPFAM" id="SSF53187">
    <property type="entry name" value="Zn-dependent exopeptidases"/>
    <property type="match status" value="1"/>
</dbReference>
<dbReference type="InterPro" id="IPR011227">
    <property type="entry name" value="UCP029730"/>
</dbReference>
<dbReference type="RefSeq" id="WP_202090769.1">
    <property type="nucleotide sequence ID" value="NZ_CP061035.1"/>
</dbReference>
<keyword evidence="2" id="KW-1185">Reference proteome</keyword>
<dbReference type="InterPro" id="IPR007709">
    <property type="entry name" value="N-FG_amidohydro"/>
</dbReference>
<dbReference type="Gene3D" id="3.40.630.40">
    <property type="entry name" value="Zn-dependent exopeptidases"/>
    <property type="match status" value="1"/>
</dbReference>
<gene>
    <name evidence="1" type="ORF">H5J25_10505</name>
</gene>
<proteinExistence type="predicted"/>
<evidence type="ECO:0000313" key="1">
    <source>
        <dbReference type="EMBL" id="QQV76006.1"/>
    </source>
</evidence>